<accession>A0A224YC96</accession>
<dbReference type="EMBL" id="GFPF01002163">
    <property type="protein sequence ID" value="MAA13309.1"/>
    <property type="molecule type" value="Transcribed_RNA"/>
</dbReference>
<name>A0A224YC96_9ACAR</name>
<protein>
    <submittedName>
        <fullName evidence="1">Uncharacterized protein</fullName>
    </submittedName>
</protein>
<organism evidence="1">
    <name type="scientific">Rhipicephalus zambeziensis</name>
    <dbReference type="NCBI Taxonomy" id="60191"/>
    <lineage>
        <taxon>Eukaryota</taxon>
        <taxon>Metazoa</taxon>
        <taxon>Ecdysozoa</taxon>
        <taxon>Arthropoda</taxon>
        <taxon>Chelicerata</taxon>
        <taxon>Arachnida</taxon>
        <taxon>Acari</taxon>
        <taxon>Parasitiformes</taxon>
        <taxon>Ixodida</taxon>
        <taxon>Ixodoidea</taxon>
        <taxon>Ixodidae</taxon>
        <taxon>Rhipicephalinae</taxon>
        <taxon>Rhipicephalus</taxon>
        <taxon>Rhipicephalus</taxon>
    </lineage>
</organism>
<reference evidence="1" key="1">
    <citation type="journal article" date="2017" name="Parasit. Vectors">
        <title>Sialotranscriptomics of Rhipicephalus zambeziensis reveals intricate expression profiles of secretory proteins and suggests tight temporal transcriptional regulation during blood-feeding.</title>
        <authorList>
            <person name="de Castro M.H."/>
            <person name="de Klerk D."/>
            <person name="Pienaar R."/>
            <person name="Rees D.J.G."/>
            <person name="Mans B.J."/>
        </authorList>
    </citation>
    <scope>NUCLEOTIDE SEQUENCE</scope>
    <source>
        <tissue evidence="1">Salivary glands</tissue>
    </source>
</reference>
<proteinExistence type="predicted"/>
<evidence type="ECO:0000313" key="1">
    <source>
        <dbReference type="EMBL" id="MAA13309.1"/>
    </source>
</evidence>
<sequence length="94" mass="10574">MASYFYNEHFGHGRGKNMAHTKRKKVKTGILKHERSTRALACPAAVPLATTMSWTAASTARTFRTLRARPLTFQAFLHWQNGSEGKKIKNQEAA</sequence>
<dbReference type="AlphaFoldDB" id="A0A224YC96"/>